<reference evidence="8 9" key="1">
    <citation type="submission" date="2022-03" db="EMBL/GenBank/DDBJ databases">
        <authorList>
            <person name="Macdonald S."/>
            <person name="Ahmed S."/>
            <person name="Newling K."/>
        </authorList>
    </citation>
    <scope>NUCLEOTIDE SEQUENCE [LARGE SCALE GENOMIC DNA]</scope>
</reference>
<keyword evidence="9" id="KW-1185">Reference proteome</keyword>
<dbReference type="PROSITE" id="PS50066">
    <property type="entry name" value="MADS_BOX_2"/>
    <property type="match status" value="1"/>
</dbReference>
<dbReference type="SUPFAM" id="SSF55455">
    <property type="entry name" value="SRF-like"/>
    <property type="match status" value="1"/>
</dbReference>
<evidence type="ECO:0000256" key="1">
    <source>
        <dbReference type="ARBA" id="ARBA00004123"/>
    </source>
</evidence>
<dbReference type="AlphaFoldDB" id="A0ABC8IMR0"/>
<keyword evidence="3" id="KW-0238">DNA-binding</keyword>
<comment type="caution">
    <text evidence="8">The sequence shown here is derived from an EMBL/GenBank/DDBJ whole genome shotgun (WGS) entry which is preliminary data.</text>
</comment>
<dbReference type="Pfam" id="PF00319">
    <property type="entry name" value="SRF-TF"/>
    <property type="match status" value="1"/>
</dbReference>
<dbReference type="PANTHER" id="PTHR11945:SF776">
    <property type="entry name" value="AGAMOUS-LIKE 50-RELATED"/>
    <property type="match status" value="1"/>
</dbReference>
<accession>A0ABC8IMR0</accession>
<evidence type="ECO:0000256" key="5">
    <source>
        <dbReference type="ARBA" id="ARBA00023242"/>
    </source>
</evidence>
<evidence type="ECO:0000313" key="9">
    <source>
        <dbReference type="Proteomes" id="UP001642260"/>
    </source>
</evidence>
<name>A0ABC8IMR0_ERUVS</name>
<feature type="domain" description="MADS-box" evidence="7">
    <location>
        <begin position="1"/>
        <end position="51"/>
    </location>
</feature>
<dbReference type="SMART" id="SM00432">
    <property type="entry name" value="MADS"/>
    <property type="match status" value="1"/>
</dbReference>
<dbReference type="GO" id="GO:0005634">
    <property type="term" value="C:nucleus"/>
    <property type="evidence" value="ECO:0007669"/>
    <property type="project" value="UniProtKB-SubCell"/>
</dbReference>
<keyword evidence="4" id="KW-0804">Transcription</keyword>
<sequence length="267" mass="30853">MENKSNLQVTFSKRRSGLFRKASELSTLCGADIAVIVFSPGGKVYSFGHPSVEIMVNRFKHINQPFPNPNNNMRLSEVQPHTSIQQMNDFLTQVRDDLETSKKKNEEAKKKRKNSKRPENWWENPVEEIDLAHAQELLVGVENSKKVVTDEISKISQVFPHPNVCVGSSSGAFFRECGYINPNLDQSEQRRMFNVNTYYNQNMYPPIYQLPYGNNSYDGGYVPDQYNLNCMRAINQYQNQNQNQNLGFRDEGIFENERHQDGHPPHF</sequence>
<feature type="compositionally biased region" description="Basic and acidic residues" evidence="6">
    <location>
        <begin position="99"/>
        <end position="109"/>
    </location>
</feature>
<feature type="region of interest" description="Disordered" evidence="6">
    <location>
        <begin position="99"/>
        <end position="119"/>
    </location>
</feature>
<evidence type="ECO:0000256" key="6">
    <source>
        <dbReference type="SAM" id="MobiDB-lite"/>
    </source>
</evidence>
<dbReference type="InterPro" id="IPR002100">
    <property type="entry name" value="TF_MADSbox"/>
</dbReference>
<dbReference type="GO" id="GO:0003677">
    <property type="term" value="F:DNA binding"/>
    <property type="evidence" value="ECO:0007669"/>
    <property type="project" value="UniProtKB-KW"/>
</dbReference>
<dbReference type="InterPro" id="IPR036879">
    <property type="entry name" value="TF_MADSbox_sf"/>
</dbReference>
<keyword evidence="5" id="KW-0539">Nucleus</keyword>
<evidence type="ECO:0000256" key="4">
    <source>
        <dbReference type="ARBA" id="ARBA00023163"/>
    </source>
</evidence>
<evidence type="ECO:0000259" key="7">
    <source>
        <dbReference type="PROSITE" id="PS50066"/>
    </source>
</evidence>
<evidence type="ECO:0000256" key="3">
    <source>
        <dbReference type="ARBA" id="ARBA00023125"/>
    </source>
</evidence>
<proteinExistence type="predicted"/>
<dbReference type="PRINTS" id="PR00404">
    <property type="entry name" value="MADSDOMAIN"/>
</dbReference>
<dbReference type="Gene3D" id="3.40.1810.10">
    <property type="entry name" value="Transcription factor, MADS-box"/>
    <property type="match status" value="1"/>
</dbReference>
<dbReference type="PANTHER" id="PTHR11945">
    <property type="entry name" value="MADS BOX PROTEIN"/>
    <property type="match status" value="1"/>
</dbReference>
<dbReference type="EMBL" id="CAKOAT010005559">
    <property type="protein sequence ID" value="CAH8283038.1"/>
    <property type="molecule type" value="Genomic_DNA"/>
</dbReference>
<dbReference type="CDD" id="cd00265">
    <property type="entry name" value="MADS_MEF2_like"/>
    <property type="match status" value="1"/>
</dbReference>
<evidence type="ECO:0000313" key="8">
    <source>
        <dbReference type="EMBL" id="CAH8283038.1"/>
    </source>
</evidence>
<protein>
    <recommendedName>
        <fullName evidence="7">MADS-box domain-containing protein</fullName>
    </recommendedName>
</protein>
<dbReference type="FunFam" id="3.40.1810.10:FF:000006">
    <property type="entry name" value="Agamous-like MADS-box protein AGL62"/>
    <property type="match status" value="1"/>
</dbReference>
<gene>
    <name evidence="8" type="ORF">ERUC_LOCUS537</name>
</gene>
<organism evidence="8 9">
    <name type="scientific">Eruca vesicaria subsp. sativa</name>
    <name type="common">Garden rocket</name>
    <name type="synonym">Eruca sativa</name>
    <dbReference type="NCBI Taxonomy" id="29727"/>
    <lineage>
        <taxon>Eukaryota</taxon>
        <taxon>Viridiplantae</taxon>
        <taxon>Streptophyta</taxon>
        <taxon>Embryophyta</taxon>
        <taxon>Tracheophyta</taxon>
        <taxon>Spermatophyta</taxon>
        <taxon>Magnoliopsida</taxon>
        <taxon>eudicotyledons</taxon>
        <taxon>Gunneridae</taxon>
        <taxon>Pentapetalae</taxon>
        <taxon>rosids</taxon>
        <taxon>malvids</taxon>
        <taxon>Brassicales</taxon>
        <taxon>Brassicaceae</taxon>
        <taxon>Brassiceae</taxon>
        <taxon>Eruca</taxon>
    </lineage>
</organism>
<dbReference type="Proteomes" id="UP001642260">
    <property type="component" value="Unassembled WGS sequence"/>
</dbReference>
<keyword evidence="2" id="KW-0805">Transcription regulation</keyword>
<evidence type="ECO:0000256" key="2">
    <source>
        <dbReference type="ARBA" id="ARBA00023015"/>
    </source>
</evidence>
<dbReference type="InterPro" id="IPR033896">
    <property type="entry name" value="MEF2-like_N"/>
</dbReference>
<comment type="subcellular location">
    <subcellularLocation>
        <location evidence="1">Nucleus</location>
    </subcellularLocation>
</comment>